<dbReference type="AlphaFoldDB" id="A0A0F9XFJ9"/>
<feature type="compositionally biased region" description="Polar residues" evidence="1">
    <location>
        <begin position="576"/>
        <end position="600"/>
    </location>
</feature>
<protein>
    <submittedName>
        <fullName evidence="2">Pfs domain-containing protein</fullName>
    </submittedName>
</protein>
<evidence type="ECO:0000313" key="3">
    <source>
        <dbReference type="Proteomes" id="UP000034112"/>
    </source>
</evidence>
<organism evidence="2 3">
    <name type="scientific">Trichoderma harzianum</name>
    <name type="common">Hypocrea lixii</name>
    <dbReference type="NCBI Taxonomy" id="5544"/>
    <lineage>
        <taxon>Eukaryota</taxon>
        <taxon>Fungi</taxon>
        <taxon>Dikarya</taxon>
        <taxon>Ascomycota</taxon>
        <taxon>Pezizomycotina</taxon>
        <taxon>Sordariomycetes</taxon>
        <taxon>Hypocreomycetidae</taxon>
        <taxon>Hypocreales</taxon>
        <taxon>Hypocreaceae</taxon>
        <taxon>Trichoderma</taxon>
    </lineage>
</organism>
<sequence length="714" mass="79321">MLLNRFKVRVNAEDSLHPPSEEFEKAFRCRILTAVDNIKANRLPYVGGQCWQQMFNNPIIVTGYPIKPRENIESGAGLEIPFEMMTTLSDARYLTTFNGKTVLKGFSTVLLPMRQQDNLIIWHLLVDVSGARISYLDPRIQQGILISSDNMQNTRHILGWCSEALKNIGSPGANYDIKYSGLSQGKSSLSLEKIEFSVGAGEYFKVGTSFRRGQRETMFARRMSDGYEDRVGQIANQYIMLYDVKEKRAWLSHGLPVLLHLVRTSLRRDEIDDPDGLCINLVKNLNEAPPSIQGTMAAKMVLYDDDNRAISLRSHTKVTGVTTNTVLDGKTFTYYHEEHRTDDYCLENRVEQICHQLEQVIETNFQSRQEGILRRAPRNVLGGYEFMGVAARKNLKLLTTKMSISERGSGWTDLLYSISAVTLFGNDFGELIKPRSKMRKHCNGCGLNVSLPSGENLLAVGVDVLEEILFEKGNQDTIPWRLIDDIYWHCNEAAFGHCQCNISGEKSRSRCFDDRIQVLSSNNKNRHHPSSSSISTPKNGAVVFGHGRKKGVTLMGHNMEEVVEEDESDSSPEDIIQSQTSLGVSVSSDTQNENSETNENLLPDIVSSDTPNTSTSSTMGGSGLAKNTHQVSGAEGAATPDASMSTEMPLSGLILVDPNQSAIADVVSPLPESSAATAQNASGTPLIPHRKRPIEKLKDKSTKAWKKLWYDTSS</sequence>
<feature type="region of interest" description="Disordered" evidence="1">
    <location>
        <begin position="562"/>
        <end position="645"/>
    </location>
</feature>
<feature type="region of interest" description="Disordered" evidence="1">
    <location>
        <begin position="671"/>
        <end position="701"/>
    </location>
</feature>
<feature type="compositionally biased region" description="Acidic residues" evidence="1">
    <location>
        <begin position="562"/>
        <end position="572"/>
    </location>
</feature>
<feature type="region of interest" description="Disordered" evidence="1">
    <location>
        <begin position="522"/>
        <end position="541"/>
    </location>
</feature>
<reference evidence="3" key="1">
    <citation type="journal article" date="2015" name="Genome Announc.">
        <title>Draft whole-genome sequence of the biocontrol agent Trichoderma harzianum T6776.</title>
        <authorList>
            <person name="Baroncelli R."/>
            <person name="Piaggeschi G."/>
            <person name="Fiorini L."/>
            <person name="Bertolini E."/>
            <person name="Zapparata A."/>
            <person name="Pe M.E."/>
            <person name="Sarrocco S."/>
            <person name="Vannacci G."/>
        </authorList>
    </citation>
    <scope>NUCLEOTIDE SEQUENCE [LARGE SCALE GENOMIC DNA]</scope>
    <source>
        <strain evidence="3">T6776</strain>
    </source>
</reference>
<evidence type="ECO:0000313" key="2">
    <source>
        <dbReference type="EMBL" id="KKP03300.1"/>
    </source>
</evidence>
<dbReference type="EMBL" id="JOKZ01000115">
    <property type="protein sequence ID" value="KKP03300.1"/>
    <property type="molecule type" value="Genomic_DNA"/>
</dbReference>
<evidence type="ECO:0000256" key="1">
    <source>
        <dbReference type="SAM" id="MobiDB-lite"/>
    </source>
</evidence>
<proteinExistence type="predicted"/>
<dbReference type="OrthoDB" id="4897642at2759"/>
<comment type="caution">
    <text evidence="2">The sequence shown here is derived from an EMBL/GenBank/DDBJ whole genome shotgun (WGS) entry which is preliminary data.</text>
</comment>
<name>A0A0F9XFJ9_TRIHA</name>
<dbReference type="OMA" id="DESISMW"/>
<accession>A0A0F9XFJ9</accession>
<gene>
    <name evidence="2" type="ORF">THAR02_04592</name>
</gene>
<feature type="compositionally biased region" description="Low complexity" evidence="1">
    <location>
        <begin position="607"/>
        <end position="619"/>
    </location>
</feature>
<dbReference type="Proteomes" id="UP000034112">
    <property type="component" value="Unassembled WGS sequence"/>
</dbReference>
<feature type="compositionally biased region" description="Polar residues" evidence="1">
    <location>
        <begin position="674"/>
        <end position="683"/>
    </location>
</feature>